<dbReference type="InterPro" id="IPR006576">
    <property type="entry name" value="BRK_domain"/>
</dbReference>
<comment type="caution">
    <text evidence="12">The sequence shown here is derived from an EMBL/GenBank/DDBJ whole genome shotgun (WGS) entry which is preliminary data.</text>
</comment>
<evidence type="ECO:0000256" key="7">
    <source>
        <dbReference type="ARBA" id="ARBA00023163"/>
    </source>
</evidence>
<feature type="compositionally biased region" description="Low complexity" evidence="9">
    <location>
        <begin position="2005"/>
        <end position="2019"/>
    </location>
</feature>
<feature type="compositionally biased region" description="Basic and acidic residues" evidence="9">
    <location>
        <begin position="494"/>
        <end position="505"/>
    </location>
</feature>
<dbReference type="GO" id="GO:0000785">
    <property type="term" value="C:chromatin"/>
    <property type="evidence" value="ECO:0007669"/>
    <property type="project" value="TreeGrafter"/>
</dbReference>
<feature type="compositionally biased region" description="Pro residues" evidence="9">
    <location>
        <begin position="266"/>
        <end position="278"/>
    </location>
</feature>
<feature type="compositionally biased region" description="Basic and acidic residues" evidence="9">
    <location>
        <begin position="374"/>
        <end position="397"/>
    </location>
</feature>
<feature type="compositionally biased region" description="Gly residues" evidence="9">
    <location>
        <begin position="1564"/>
        <end position="1576"/>
    </location>
</feature>
<dbReference type="Gene3D" id="3.40.50.10810">
    <property type="entry name" value="Tandem AAA-ATPase domain"/>
    <property type="match status" value="1"/>
</dbReference>
<keyword evidence="3" id="KW-0547">Nucleotide-binding</keyword>
<comment type="subcellular location">
    <subcellularLocation>
        <location evidence="1">Nucleus</location>
    </subcellularLocation>
</comment>
<keyword evidence="8" id="KW-0539">Nucleus</keyword>
<organism evidence="12 13">
    <name type="scientific">Mesorhabditis spiculigera</name>
    <dbReference type="NCBI Taxonomy" id="96644"/>
    <lineage>
        <taxon>Eukaryota</taxon>
        <taxon>Metazoa</taxon>
        <taxon>Ecdysozoa</taxon>
        <taxon>Nematoda</taxon>
        <taxon>Chromadorea</taxon>
        <taxon>Rhabditida</taxon>
        <taxon>Rhabditina</taxon>
        <taxon>Rhabditomorpha</taxon>
        <taxon>Rhabditoidea</taxon>
        <taxon>Rhabditidae</taxon>
        <taxon>Mesorhabditinae</taxon>
        <taxon>Mesorhabditis</taxon>
    </lineage>
</organism>
<feature type="region of interest" description="Disordered" evidence="9">
    <location>
        <begin position="1711"/>
        <end position="1751"/>
    </location>
</feature>
<feature type="compositionally biased region" description="Basic and acidic residues" evidence="9">
    <location>
        <begin position="348"/>
        <end position="357"/>
    </location>
</feature>
<feature type="compositionally biased region" description="Low complexity" evidence="9">
    <location>
        <begin position="256"/>
        <end position="265"/>
    </location>
</feature>
<feature type="compositionally biased region" description="Acidic residues" evidence="9">
    <location>
        <begin position="506"/>
        <end position="531"/>
    </location>
</feature>
<dbReference type="GO" id="GO:0003677">
    <property type="term" value="F:DNA binding"/>
    <property type="evidence" value="ECO:0007669"/>
    <property type="project" value="TreeGrafter"/>
</dbReference>
<dbReference type="GO" id="GO:0010468">
    <property type="term" value="P:regulation of gene expression"/>
    <property type="evidence" value="ECO:0007669"/>
    <property type="project" value="TreeGrafter"/>
</dbReference>
<dbReference type="InterPro" id="IPR037259">
    <property type="entry name" value="BRK_sf"/>
</dbReference>
<accession>A0AA36C7Y1</accession>
<gene>
    <name evidence="12" type="ORF">MSPICULIGERA_LOCUS2201</name>
</gene>
<sequence length="2025" mass="224426">MDMEAEQYNIQYSIHNNNKRRMWPGDSNSPKCRPANLLPPAILNNILSPMDIQIHMHQWHPHIHIPHIMMQQAQMEMGQLQQRLHTLYQQPRTPMIEQEIHSYEKRAQYLQSQLHAAVPPQTAPNPYMQGPPGGGGGGPQQGAGGQQPGMGGQQQHGGGQRPVEVSQSGNGPIQVNIKPDAPGRTLISVYHHNYPEGQPPPGGAFGSPKDSVPPEPVPSTRTTPPQIPQHINGHSYQQQQVPPHHHPAPSQPPAALPHQNAYSVPPSTPPRAPHPQSPPREEEEEEQQLQQSSISDEQPKPSPSSTTAVCPEEPERIRENGNHTEETDAIPEEIPVKTETPTIEEEEPEKKPERPEVPQEAEDVQAEAAEEAAEPEKEAEQPKESEIPEPETLKEPSPEPEAEAEMPEAEVKEEEEMLASSGIPEPEEPEKQVEEETAEVKQEEPQVFEEPEKEATPAPAIPVIEEELVKEEPEAEAVPETVPEVPEVEEAEVDEKPAAAEKAEANEEAIEDEEEGTSEPTVAEEDEVEDEAEEAVQTITFLSRVYEYGIHGPFLIVVPLSTIHNWVREFETWTDMNAVVYHGSAAGRQIIEGHEIYHEKPTGSDDKNKGLWRKGICKLDALITTFEMVVTEVEFLRKINWRVCVIDEAHRLKNRNCKLLTGGLLSLRMEHRVLLTGTPLQNNVEELFSLLNFLHPEKFGSSDEFLREFGECKTDEQVTRLQEILKPMMLRRLKEDVEKSLQPREEVIIEVQLSDAQKKYYRAILERNFTHLCKASGGTAPSLMNVMMELRKCCNHPFLIQGAEEQIVAEVRLLHPEMDEDTAQRKALVDASGKMVLIEKLLPKLKSDGHRVLIFSQMVKVLDLIEEFVSNHGYLYERIDGNVRGDLRQAAIDRFSKKDSDRFVFLLCTRAGGLGINLTAADTVIIFDSDWNPQNDLQAQARCHRIGQQKSVKVYRLITANTYEREMFDKASLKLGLDKAVLQSTTVMDKKEQLTKKEIEELLKKGAYGSIMDESSEGSKFSEEDIETILSRRATTVTLEAGVKGSTFSKASFGSSNNTEEIDIDDPNFWNKWAEKANVDLEKVRERQSGKQLIIAEPRNRKKRFEEDTLKEGEGSGSDESEMGAKGRRDRARKRRKGVEDDDDEYVEKLIGSFGWGRWKLIKEQGDVDANETELEHLARTLILHNLRDFRGDERTKEYVYAVIEPLDARNYKQDTRNKLTSGWAALPEYNPPNFALDASFQRHIHRYSNKLVSKVEIMHFFFEGILKDRRGDIEEGKKAEDIEVTFVPPLEGMAIDGWDINCDKSLIIGCYKYGMENPDAMKADETLLIATFPIKDWDVDITAVDWSAVRKRSPMFDKKTDSDLQAHMFAVLAQCFKAKGAATDMPQAFAAAAPMSEDLLNSNTAQSILGRLQLLKKISMVCEGGRDGLDEMDEKIGLCPRDGLPSGWTEEHDKELLMVANEYGIKDISVNILGKPLFQKIIRPSESLLFRRVIDLSATMLTGKYSPQDPQEYMLDELQEEKPRPQAAETSQQQQQQQQMQQMLAAHLLGAAATAAGTPSTSGGAGGQRAGGQSGGQRSRKRPAKAAQQDAAAELLAEQMQAAMLQQLMMATAQSGSAQGGNTKDAAAAQQLLLLLALTQQQQQQQQTQQQQQQQAQQTAQQQRQAQNEANQLAVIGALMACTSGDDMAALTAQQKQALMLMIQQQATAQQQQPSTSQTTQQQQPAPAKQTQQKATPSSSKPSTSSAASASKAQSDATALAALAAAASYSSGDNADILLQLQQAQLAAYGLTIQDYVLLSQVPQETKVPCRHRTTLEMLPADQQPSVQNLIQFLDKNPQYKVDLRGESASATPQRSKTATPAQSTPRPVATPTPVATPKPTAVEQQQPSTSAEGPPELKAEEVKEEELELNLDSKTQTMLLQAAAAQGYSGMSGMPSTSSSKQQQQQQQQSAEEQALAAYQTMALLGALNGNQAAASAASSSAAAQQQLAAALMADPSALALLAAAQQQQQQQQQQSSSKRRKE</sequence>
<dbReference type="SUPFAM" id="SSF52540">
    <property type="entry name" value="P-loop containing nucleoside triphosphate hydrolases"/>
    <property type="match status" value="2"/>
</dbReference>
<dbReference type="Pfam" id="PF00176">
    <property type="entry name" value="SNF2-rel_dom"/>
    <property type="match status" value="1"/>
</dbReference>
<dbReference type="GO" id="GO:0005524">
    <property type="term" value="F:ATP binding"/>
    <property type="evidence" value="ECO:0007669"/>
    <property type="project" value="UniProtKB-KW"/>
</dbReference>
<evidence type="ECO:0000256" key="5">
    <source>
        <dbReference type="ARBA" id="ARBA00022840"/>
    </source>
</evidence>
<evidence type="ECO:0000259" key="11">
    <source>
        <dbReference type="PROSITE" id="PS51194"/>
    </source>
</evidence>
<evidence type="ECO:0000256" key="2">
    <source>
        <dbReference type="ARBA" id="ARBA00022737"/>
    </source>
</evidence>
<dbReference type="GO" id="GO:0140658">
    <property type="term" value="F:ATP-dependent chromatin remodeler activity"/>
    <property type="evidence" value="ECO:0007669"/>
    <property type="project" value="TreeGrafter"/>
</dbReference>
<dbReference type="SUPFAM" id="SSF160481">
    <property type="entry name" value="BRK domain-like"/>
    <property type="match status" value="1"/>
</dbReference>
<feature type="domain" description="Helicase ATP-binding" evidence="10">
    <location>
        <begin position="538"/>
        <end position="697"/>
    </location>
</feature>
<feature type="region of interest" description="Disordered" evidence="9">
    <location>
        <begin position="1104"/>
        <end position="1139"/>
    </location>
</feature>
<dbReference type="GO" id="GO:0042393">
    <property type="term" value="F:histone binding"/>
    <property type="evidence" value="ECO:0007669"/>
    <property type="project" value="TreeGrafter"/>
</dbReference>
<dbReference type="InterPro" id="IPR027417">
    <property type="entry name" value="P-loop_NTPase"/>
</dbReference>
<feature type="compositionally biased region" description="Low complexity" evidence="9">
    <location>
        <begin position="1527"/>
        <end position="1563"/>
    </location>
</feature>
<dbReference type="EMBL" id="CATQJA010000662">
    <property type="protein sequence ID" value="CAJ0562699.1"/>
    <property type="molecule type" value="Genomic_DNA"/>
</dbReference>
<dbReference type="PANTHER" id="PTHR45623">
    <property type="entry name" value="CHROMODOMAIN-HELICASE-DNA-BINDING PROTEIN 3-RELATED-RELATED"/>
    <property type="match status" value="1"/>
</dbReference>
<dbReference type="GO" id="GO:0003682">
    <property type="term" value="F:chromatin binding"/>
    <property type="evidence" value="ECO:0007669"/>
    <property type="project" value="TreeGrafter"/>
</dbReference>
<feature type="region of interest" description="Disordered" evidence="9">
    <location>
        <begin position="1847"/>
        <end position="1909"/>
    </location>
</feature>
<feature type="region of interest" description="Disordered" evidence="9">
    <location>
        <begin position="1928"/>
        <end position="1956"/>
    </location>
</feature>
<dbReference type="InterPro" id="IPR038718">
    <property type="entry name" value="SNF2-like_sf"/>
</dbReference>
<feature type="compositionally biased region" description="Basic and acidic residues" evidence="9">
    <location>
        <begin position="1104"/>
        <end position="1114"/>
    </location>
</feature>
<dbReference type="FunFam" id="3.40.50.300:FF:000015">
    <property type="entry name" value="chromodomain-helicase-DNA-binding protein 9 isoform X1"/>
    <property type="match status" value="1"/>
</dbReference>
<feature type="non-terminal residue" evidence="12">
    <location>
        <position position="1"/>
    </location>
</feature>
<protein>
    <recommendedName>
        <fullName evidence="14">Chromodomain-helicase-DNA-binding protein 7</fullName>
    </recommendedName>
</protein>
<evidence type="ECO:0000256" key="9">
    <source>
        <dbReference type="SAM" id="MobiDB-lite"/>
    </source>
</evidence>
<evidence type="ECO:0000256" key="8">
    <source>
        <dbReference type="ARBA" id="ARBA00023242"/>
    </source>
</evidence>
<proteinExistence type="predicted"/>
<evidence type="ECO:0000256" key="1">
    <source>
        <dbReference type="ARBA" id="ARBA00004123"/>
    </source>
</evidence>
<feature type="compositionally biased region" description="Polar residues" evidence="9">
    <location>
        <begin position="1850"/>
        <end position="1865"/>
    </location>
</feature>
<feature type="region of interest" description="Disordered" evidence="9">
    <location>
        <begin position="2005"/>
        <end position="2025"/>
    </location>
</feature>
<evidence type="ECO:0000313" key="12">
    <source>
        <dbReference type="EMBL" id="CAJ0562699.1"/>
    </source>
</evidence>
<dbReference type="Gene3D" id="3.40.5.120">
    <property type="match status" value="1"/>
</dbReference>
<keyword evidence="13" id="KW-1185">Reference proteome</keyword>
<evidence type="ECO:0000256" key="6">
    <source>
        <dbReference type="ARBA" id="ARBA00023015"/>
    </source>
</evidence>
<feature type="region of interest" description="Disordered" evidence="9">
    <location>
        <begin position="1521"/>
        <end position="1593"/>
    </location>
</feature>
<evidence type="ECO:0000256" key="3">
    <source>
        <dbReference type="ARBA" id="ARBA00022741"/>
    </source>
</evidence>
<keyword evidence="4" id="KW-0378">Hydrolase</keyword>
<feature type="compositionally biased region" description="Acidic residues" evidence="9">
    <location>
        <begin position="359"/>
        <end position="373"/>
    </location>
</feature>
<evidence type="ECO:0000256" key="4">
    <source>
        <dbReference type="ARBA" id="ARBA00022801"/>
    </source>
</evidence>
<dbReference type="InterPro" id="IPR049730">
    <property type="entry name" value="SNF2/RAD54-like_C"/>
</dbReference>
<keyword evidence="6" id="KW-0805">Transcription regulation</keyword>
<feature type="compositionally biased region" description="Acidic residues" evidence="9">
    <location>
        <begin position="464"/>
        <end position="477"/>
    </location>
</feature>
<keyword evidence="5" id="KW-0067">ATP-binding</keyword>
<dbReference type="PANTHER" id="PTHR45623:SF11">
    <property type="entry name" value="KISMET, ISOFORM C"/>
    <property type="match status" value="1"/>
</dbReference>
<dbReference type="Proteomes" id="UP001177023">
    <property type="component" value="Unassembled WGS sequence"/>
</dbReference>
<dbReference type="Gene3D" id="1.10.10.60">
    <property type="entry name" value="Homeodomain-like"/>
    <property type="match status" value="1"/>
</dbReference>
<evidence type="ECO:0000259" key="10">
    <source>
        <dbReference type="PROSITE" id="PS51192"/>
    </source>
</evidence>
<dbReference type="PROSITE" id="PS51192">
    <property type="entry name" value="HELICASE_ATP_BIND_1"/>
    <property type="match status" value="1"/>
</dbReference>
<dbReference type="GO" id="GO:0005634">
    <property type="term" value="C:nucleus"/>
    <property type="evidence" value="ECO:0007669"/>
    <property type="project" value="UniProtKB-SubCell"/>
</dbReference>
<dbReference type="GO" id="GO:0016887">
    <property type="term" value="F:ATP hydrolysis activity"/>
    <property type="evidence" value="ECO:0007669"/>
    <property type="project" value="TreeGrafter"/>
</dbReference>
<reference evidence="12" key="1">
    <citation type="submission" date="2023-06" db="EMBL/GenBank/DDBJ databases">
        <authorList>
            <person name="Delattre M."/>
        </authorList>
    </citation>
    <scope>NUCLEOTIDE SEQUENCE</scope>
    <source>
        <strain evidence="12">AF72</strain>
    </source>
</reference>
<dbReference type="Gene3D" id="3.40.50.300">
    <property type="entry name" value="P-loop containing nucleotide triphosphate hydrolases"/>
    <property type="match status" value="1"/>
</dbReference>
<dbReference type="SMART" id="SM00490">
    <property type="entry name" value="HELICc"/>
    <property type="match status" value="1"/>
</dbReference>
<feature type="region of interest" description="Disordered" evidence="9">
    <location>
        <begin position="119"/>
        <end position="531"/>
    </location>
</feature>
<dbReference type="Pfam" id="PF07533">
    <property type="entry name" value="BRK"/>
    <property type="match status" value="1"/>
</dbReference>
<keyword evidence="7" id="KW-0804">Transcription</keyword>
<name>A0AA36C7Y1_9BILA</name>
<feature type="compositionally biased region" description="Acidic residues" evidence="9">
    <location>
        <begin position="398"/>
        <end position="417"/>
    </location>
</feature>
<dbReference type="InterPro" id="IPR000330">
    <property type="entry name" value="SNF2_N"/>
</dbReference>
<feature type="compositionally biased region" description="Basic residues" evidence="9">
    <location>
        <begin position="1126"/>
        <end position="1137"/>
    </location>
</feature>
<dbReference type="SMART" id="SM00487">
    <property type="entry name" value="DEXDc"/>
    <property type="match status" value="1"/>
</dbReference>
<keyword evidence="2" id="KW-0677">Repeat</keyword>
<dbReference type="InterPro" id="IPR001650">
    <property type="entry name" value="Helicase_C-like"/>
</dbReference>
<evidence type="ECO:0008006" key="14">
    <source>
        <dbReference type="Google" id="ProtNLM"/>
    </source>
</evidence>
<feature type="compositionally biased region" description="Basic and acidic residues" evidence="9">
    <location>
        <begin position="313"/>
        <end position="326"/>
    </location>
</feature>
<dbReference type="CDD" id="cd18793">
    <property type="entry name" value="SF2_C_SNF"/>
    <property type="match status" value="1"/>
</dbReference>
<dbReference type="InterPro" id="IPR014001">
    <property type="entry name" value="Helicase_ATP-bd"/>
</dbReference>
<dbReference type="Pfam" id="PF00271">
    <property type="entry name" value="Helicase_C"/>
    <property type="match status" value="1"/>
</dbReference>
<evidence type="ECO:0000313" key="13">
    <source>
        <dbReference type="Proteomes" id="UP001177023"/>
    </source>
</evidence>
<feature type="compositionally biased region" description="Gly residues" evidence="9">
    <location>
        <begin position="131"/>
        <end position="160"/>
    </location>
</feature>
<dbReference type="PROSITE" id="PS51194">
    <property type="entry name" value="HELICASE_CTER"/>
    <property type="match status" value="1"/>
</dbReference>
<feature type="domain" description="Helicase C-terminal" evidence="11">
    <location>
        <begin position="837"/>
        <end position="993"/>
    </location>
</feature>
<feature type="compositionally biased region" description="Basic and acidic residues" evidence="9">
    <location>
        <begin position="429"/>
        <end position="444"/>
    </location>
</feature>